<dbReference type="EMBL" id="VUJU01010287">
    <property type="protein sequence ID" value="KAF0714914.1"/>
    <property type="molecule type" value="Genomic_DNA"/>
</dbReference>
<dbReference type="AlphaFoldDB" id="A0A6G0VZ20"/>
<reference evidence="1 2" key="1">
    <citation type="submission" date="2019-08" db="EMBL/GenBank/DDBJ databases">
        <title>Whole genome of Aphis craccivora.</title>
        <authorList>
            <person name="Voronova N.V."/>
            <person name="Shulinski R.S."/>
            <person name="Bandarenka Y.V."/>
            <person name="Zhorov D.G."/>
            <person name="Warner D."/>
        </authorList>
    </citation>
    <scope>NUCLEOTIDE SEQUENCE [LARGE SCALE GENOMIC DNA]</scope>
    <source>
        <strain evidence="1">180601</strain>
        <tissue evidence="1">Whole Body</tissue>
    </source>
</reference>
<evidence type="ECO:0000313" key="1">
    <source>
        <dbReference type="EMBL" id="KAF0714914.1"/>
    </source>
</evidence>
<dbReference type="Proteomes" id="UP000478052">
    <property type="component" value="Unassembled WGS sequence"/>
</dbReference>
<sequence>MDVLNSLQRQTNVLNLSIGELTKDIEYRVQSTNNVETKFGTAVSCVLQDPAGSGIINIFLPKSVELPNDEIQRYNQHEADPVNLIFRGMINNLIFLKKQYLMKIYNPSYHTYMRRRLLIIMAFLKSLNRQSNRIDARQKYEVTSMKEVETKFGFSKTRRAERDSHLPTKKAVIFSHYLVDIFMAHLRKLKWSISKSFYIKPTYSQRYQYVPTFSHDLANHPDVKRKSIHNQIFRWLTPTPTPSTVSIRKNMI</sequence>
<keyword evidence="2" id="KW-1185">Reference proteome</keyword>
<organism evidence="1 2">
    <name type="scientific">Aphis craccivora</name>
    <name type="common">Cowpea aphid</name>
    <dbReference type="NCBI Taxonomy" id="307492"/>
    <lineage>
        <taxon>Eukaryota</taxon>
        <taxon>Metazoa</taxon>
        <taxon>Ecdysozoa</taxon>
        <taxon>Arthropoda</taxon>
        <taxon>Hexapoda</taxon>
        <taxon>Insecta</taxon>
        <taxon>Pterygota</taxon>
        <taxon>Neoptera</taxon>
        <taxon>Paraneoptera</taxon>
        <taxon>Hemiptera</taxon>
        <taxon>Sternorrhyncha</taxon>
        <taxon>Aphidomorpha</taxon>
        <taxon>Aphidoidea</taxon>
        <taxon>Aphididae</taxon>
        <taxon>Aphidini</taxon>
        <taxon>Aphis</taxon>
        <taxon>Aphis</taxon>
    </lineage>
</organism>
<comment type="caution">
    <text evidence="1">The sequence shown here is derived from an EMBL/GenBank/DDBJ whole genome shotgun (WGS) entry which is preliminary data.</text>
</comment>
<dbReference type="OrthoDB" id="6579960at2759"/>
<evidence type="ECO:0000313" key="2">
    <source>
        <dbReference type="Proteomes" id="UP000478052"/>
    </source>
</evidence>
<accession>A0A6G0VZ20</accession>
<proteinExistence type="predicted"/>
<name>A0A6G0VZ20_APHCR</name>
<protein>
    <submittedName>
        <fullName evidence="1">Uncharacterized protein</fullName>
    </submittedName>
</protein>
<gene>
    <name evidence="1" type="ORF">FWK35_00026678</name>
</gene>